<dbReference type="SUPFAM" id="SSF49303">
    <property type="entry name" value="beta-Galactosidase/glucuronidase domain"/>
    <property type="match status" value="2"/>
</dbReference>
<dbReference type="InterPro" id="IPR006104">
    <property type="entry name" value="Glyco_hydro_2_N"/>
</dbReference>
<dbReference type="InterPro" id="IPR050347">
    <property type="entry name" value="Bact_Beta-galactosidase"/>
</dbReference>
<dbReference type="EMBL" id="POUA01000068">
    <property type="protein sequence ID" value="PZG49748.1"/>
    <property type="molecule type" value="Genomic_DNA"/>
</dbReference>
<proteinExistence type="inferred from homology"/>
<evidence type="ECO:0000256" key="4">
    <source>
        <dbReference type="ARBA" id="ARBA00013303"/>
    </source>
</evidence>
<dbReference type="EC" id="3.2.1.23" evidence="3"/>
<comment type="caution">
    <text evidence="9">The sequence shown here is derived from an EMBL/GenBank/DDBJ whole genome shotgun (WGS) entry which is preliminary data.</text>
</comment>
<dbReference type="InterPro" id="IPR008979">
    <property type="entry name" value="Galactose-bd-like_sf"/>
</dbReference>
<dbReference type="InterPro" id="IPR013783">
    <property type="entry name" value="Ig-like_fold"/>
</dbReference>
<evidence type="ECO:0000256" key="7">
    <source>
        <dbReference type="ARBA" id="ARBA00032230"/>
    </source>
</evidence>
<dbReference type="InterPro" id="IPR004199">
    <property type="entry name" value="B-gal_small/dom_5"/>
</dbReference>
<protein>
    <recommendedName>
        <fullName evidence="4">Beta-galactosidase</fullName>
        <ecNumber evidence="3">3.2.1.23</ecNumber>
    </recommendedName>
    <alternativeName>
        <fullName evidence="7">Lactase</fullName>
    </alternativeName>
</protein>
<dbReference type="Pfam" id="PF16353">
    <property type="entry name" value="LacZ_4"/>
    <property type="match status" value="1"/>
</dbReference>
<evidence type="ECO:0000256" key="6">
    <source>
        <dbReference type="ARBA" id="ARBA00023295"/>
    </source>
</evidence>
<dbReference type="InterPro" id="IPR023230">
    <property type="entry name" value="Glyco_hydro_2_CS"/>
</dbReference>
<dbReference type="SMART" id="SM01038">
    <property type="entry name" value="Bgal_small_N"/>
    <property type="match status" value="1"/>
</dbReference>
<evidence type="ECO:0000259" key="8">
    <source>
        <dbReference type="SMART" id="SM01038"/>
    </source>
</evidence>
<evidence type="ECO:0000256" key="1">
    <source>
        <dbReference type="ARBA" id="ARBA00001412"/>
    </source>
</evidence>
<dbReference type="SUPFAM" id="SSF49785">
    <property type="entry name" value="Galactose-binding domain-like"/>
    <property type="match status" value="1"/>
</dbReference>
<dbReference type="InterPro" id="IPR032312">
    <property type="entry name" value="LacZ_4"/>
</dbReference>
<feature type="domain" description="Beta galactosidase small chain/" evidence="8">
    <location>
        <begin position="663"/>
        <end position="920"/>
    </location>
</feature>
<dbReference type="AlphaFoldDB" id="A0A2W2HJ97"/>
<dbReference type="SUPFAM" id="SSF51445">
    <property type="entry name" value="(Trans)glycosidases"/>
    <property type="match status" value="1"/>
</dbReference>
<accession>A0A2W2HJ97</accession>
<organism evidence="9 10">
    <name type="scientific">Spongiactinospora gelatinilytica</name>
    <dbReference type="NCBI Taxonomy" id="2666298"/>
    <lineage>
        <taxon>Bacteria</taxon>
        <taxon>Bacillati</taxon>
        <taxon>Actinomycetota</taxon>
        <taxon>Actinomycetes</taxon>
        <taxon>Streptosporangiales</taxon>
        <taxon>Streptosporangiaceae</taxon>
        <taxon>Spongiactinospora</taxon>
    </lineage>
</organism>
<dbReference type="GO" id="GO:0005990">
    <property type="term" value="P:lactose catabolic process"/>
    <property type="evidence" value="ECO:0007669"/>
    <property type="project" value="TreeGrafter"/>
</dbReference>
<dbReference type="InterPro" id="IPR017853">
    <property type="entry name" value="GH"/>
</dbReference>
<comment type="similarity">
    <text evidence="2">Belongs to the glycosyl hydrolase 2 family.</text>
</comment>
<keyword evidence="6" id="KW-0326">Glycosidase</keyword>
<dbReference type="InterPro" id="IPR006101">
    <property type="entry name" value="Glyco_hydro_2"/>
</dbReference>
<dbReference type="Pfam" id="PF02929">
    <property type="entry name" value="Bgal_small_N"/>
    <property type="match status" value="1"/>
</dbReference>
<dbReference type="Proteomes" id="UP000248544">
    <property type="component" value="Unassembled WGS sequence"/>
</dbReference>
<gene>
    <name evidence="9" type="ORF">C1I98_11680</name>
</gene>
<dbReference type="GO" id="GO:0030246">
    <property type="term" value="F:carbohydrate binding"/>
    <property type="evidence" value="ECO:0007669"/>
    <property type="project" value="InterPro"/>
</dbReference>
<dbReference type="SUPFAM" id="SSF74650">
    <property type="entry name" value="Galactose mutarotase-like"/>
    <property type="match status" value="1"/>
</dbReference>
<dbReference type="InterPro" id="IPR014718">
    <property type="entry name" value="GH-type_carb-bd"/>
</dbReference>
<reference evidence="9 10" key="1">
    <citation type="submission" date="2018-01" db="EMBL/GenBank/DDBJ databases">
        <title>Draft genome sequence of Sphaerisporangium sp. 7K107.</title>
        <authorList>
            <person name="Sahin N."/>
            <person name="Saygin H."/>
            <person name="Ay H."/>
        </authorList>
    </citation>
    <scope>NUCLEOTIDE SEQUENCE [LARGE SCALE GENOMIC DNA]</scope>
    <source>
        <strain evidence="9 10">7K107</strain>
    </source>
</reference>
<dbReference type="InterPro" id="IPR011013">
    <property type="entry name" value="Gal_mutarotase_sf_dom"/>
</dbReference>
<dbReference type="Pfam" id="PF02837">
    <property type="entry name" value="Glyco_hydro_2_N"/>
    <property type="match status" value="1"/>
</dbReference>
<dbReference type="RefSeq" id="WP_111167188.1">
    <property type="nucleotide sequence ID" value="NZ_POUA01000068.1"/>
</dbReference>
<sequence>MTDYLAGFAPGAGRLGPRAAFTATSPRVDLNGPWRFRLSPTAAGTPIDADFSGWDAIPVPGMWQLHGHGDPAYTNVVYPFPLDPPFVPDENPTGDYRREFEVPAEWAGRGGVLRFEGVDSCFRAWLNGRELGFSMGSRLPVEFDVSGALVAGRNVLAVRVHQWSPGSYLEDQDMWWLSGIFRDVAVLAPPTLRDFFVHAGYDHRTGQGRLRIETSAPATLTVAGLGLTDVAPDDLRIDGVEPWSAEVPRLYDGVLRCGGEHVPLRIGFRTVAIEDGLLKVNGERVLFRGVNRHEFHPRTGRALDEATMLADVLAMKRHNVNAVRTSHYPPHPRFLDLCDEYGLWVIDECDLETHGFARVGWRGNPSADPRWRDALLDRMRRTVERDKNHPSVIMWSLGNESGTGENLRAMAGWTRERDPSRPIHYEPDQDGACVDVRSRMYAPVEEVERIGRGDHHPGLPFVLCEYAHAMGNGPGLLSEYQELFHTYPRCQGGFVWEWIDHGLAHPEYGFGYGGDFGEDPHDGPFVIDGLVFPDRTPSPGLLEFKKVVEPVRITINAGGPIVIENLHDFRDLAHLAFVWTLEEEGVMVARGALDVPPVAAGGRAETPVPALPGTEGETWLTVRAVLAADEPWARAGHEVAWGQGRIAPARPAEARALAAPGPGVFGDDGRLLRIGGVHLVSGPRLDLWRAPTGNDAGGPAPDAELWRRAGLHRLRHRVVGVERAAGELTVRTVAAAAGHDRAMRATYHWQALTGDRLRLTVTAEPRGEWDLPLPRIGLRLALPATFGEVEWYGGGPGEAYPDSFRAARIGRYAMTVEQMQTPYVFPQENGHRAGVRWAVLAAPGARLRIEGDPVFGLTVRRWTSEELDAARHPTDLTPGDAVHLNLDLAQHGLGTAACGPGVSPRHRLRAGPVTFGLTFSDASL</sequence>
<keyword evidence="10" id="KW-1185">Reference proteome</keyword>
<keyword evidence="5" id="KW-0378">Hydrolase</keyword>
<comment type="catalytic activity">
    <reaction evidence="1">
        <text>Hydrolysis of terminal non-reducing beta-D-galactose residues in beta-D-galactosides.</text>
        <dbReference type="EC" id="3.2.1.23"/>
    </reaction>
</comment>
<dbReference type="InterPro" id="IPR006103">
    <property type="entry name" value="Glyco_hydro_2_cat"/>
</dbReference>
<dbReference type="PRINTS" id="PR00132">
    <property type="entry name" value="GLHYDRLASE2"/>
</dbReference>
<dbReference type="Pfam" id="PF02836">
    <property type="entry name" value="Glyco_hydro_2_C"/>
    <property type="match status" value="1"/>
</dbReference>
<evidence type="ECO:0000313" key="10">
    <source>
        <dbReference type="Proteomes" id="UP000248544"/>
    </source>
</evidence>
<dbReference type="Gene3D" id="2.60.40.10">
    <property type="entry name" value="Immunoglobulins"/>
    <property type="match status" value="2"/>
</dbReference>
<dbReference type="GO" id="GO:0004565">
    <property type="term" value="F:beta-galactosidase activity"/>
    <property type="evidence" value="ECO:0007669"/>
    <property type="project" value="UniProtKB-EC"/>
</dbReference>
<evidence type="ECO:0000313" key="9">
    <source>
        <dbReference type="EMBL" id="PZG49748.1"/>
    </source>
</evidence>
<dbReference type="GO" id="GO:0009341">
    <property type="term" value="C:beta-galactosidase complex"/>
    <property type="evidence" value="ECO:0007669"/>
    <property type="project" value="InterPro"/>
</dbReference>
<dbReference type="PROSITE" id="PS00608">
    <property type="entry name" value="GLYCOSYL_HYDROL_F2_2"/>
    <property type="match status" value="1"/>
</dbReference>
<evidence type="ECO:0000256" key="5">
    <source>
        <dbReference type="ARBA" id="ARBA00022801"/>
    </source>
</evidence>
<evidence type="ECO:0000256" key="3">
    <source>
        <dbReference type="ARBA" id="ARBA00012756"/>
    </source>
</evidence>
<dbReference type="InterPro" id="IPR023232">
    <property type="entry name" value="Glyco_hydro_2_AS"/>
</dbReference>
<dbReference type="Gene3D" id="2.60.120.260">
    <property type="entry name" value="Galactose-binding domain-like"/>
    <property type="match status" value="1"/>
</dbReference>
<evidence type="ECO:0000256" key="2">
    <source>
        <dbReference type="ARBA" id="ARBA00007401"/>
    </source>
</evidence>
<dbReference type="Gene3D" id="2.70.98.10">
    <property type="match status" value="1"/>
</dbReference>
<name>A0A2W2HJ97_9ACTN</name>
<dbReference type="Gene3D" id="3.20.20.80">
    <property type="entry name" value="Glycosidases"/>
    <property type="match status" value="1"/>
</dbReference>
<dbReference type="PANTHER" id="PTHR46323">
    <property type="entry name" value="BETA-GALACTOSIDASE"/>
    <property type="match status" value="1"/>
</dbReference>
<dbReference type="PROSITE" id="PS00719">
    <property type="entry name" value="GLYCOSYL_HYDROL_F2_1"/>
    <property type="match status" value="1"/>
</dbReference>
<dbReference type="PANTHER" id="PTHR46323:SF2">
    <property type="entry name" value="BETA-GALACTOSIDASE"/>
    <property type="match status" value="1"/>
</dbReference>
<dbReference type="InterPro" id="IPR036156">
    <property type="entry name" value="Beta-gal/glucu_dom_sf"/>
</dbReference>